<proteinExistence type="inferred from homology"/>
<dbReference type="GO" id="GO:0005829">
    <property type="term" value="C:cytosol"/>
    <property type="evidence" value="ECO:0007669"/>
    <property type="project" value="TreeGrafter"/>
</dbReference>
<keyword evidence="5" id="KW-1185">Reference proteome</keyword>
<dbReference type="Pfam" id="PF04461">
    <property type="entry name" value="YajQ"/>
    <property type="match status" value="1"/>
</dbReference>
<evidence type="ECO:0000256" key="3">
    <source>
        <dbReference type="HAMAP-Rule" id="MF_00632"/>
    </source>
</evidence>
<dbReference type="EMBL" id="LGTE01000013">
    <property type="protein sequence ID" value="KNZ69359.1"/>
    <property type="molecule type" value="Genomic_DNA"/>
</dbReference>
<dbReference type="PANTHER" id="PTHR30476:SF0">
    <property type="entry name" value="UPF0234 PROTEIN YAJQ"/>
    <property type="match status" value="1"/>
</dbReference>
<keyword evidence="1 3" id="KW-0547">Nucleotide-binding</keyword>
<organism evidence="4 5">
    <name type="scientific">Thermincola ferriacetica</name>
    <dbReference type="NCBI Taxonomy" id="281456"/>
    <lineage>
        <taxon>Bacteria</taxon>
        <taxon>Bacillati</taxon>
        <taxon>Bacillota</taxon>
        <taxon>Clostridia</taxon>
        <taxon>Eubacteriales</taxon>
        <taxon>Thermincolaceae</taxon>
        <taxon>Thermincola</taxon>
    </lineage>
</organism>
<dbReference type="Proteomes" id="UP000037175">
    <property type="component" value="Unassembled WGS sequence"/>
</dbReference>
<dbReference type="RefSeq" id="WP_052218187.1">
    <property type="nucleotide sequence ID" value="NZ_LGTE01000013.1"/>
</dbReference>
<dbReference type="Gene3D" id="3.30.70.990">
    <property type="entry name" value="YajQ-like, domain 2"/>
    <property type="match status" value="1"/>
</dbReference>
<accession>A0A0L6W2Q0</accession>
<dbReference type="InterPro" id="IPR035570">
    <property type="entry name" value="UPF0234_N"/>
</dbReference>
<dbReference type="PANTHER" id="PTHR30476">
    <property type="entry name" value="UPF0234 PROTEIN YAJQ"/>
    <property type="match status" value="1"/>
</dbReference>
<gene>
    <name evidence="4" type="ORF">Tfer_1996</name>
</gene>
<dbReference type="NCBIfam" id="NF003819">
    <property type="entry name" value="PRK05412.1"/>
    <property type="match status" value="1"/>
</dbReference>
<dbReference type="PATRIC" id="fig|281456.6.peg.2092"/>
<comment type="similarity">
    <text evidence="2 3">Belongs to the YajQ family.</text>
</comment>
<comment type="caution">
    <text evidence="4">The sequence shown here is derived from an EMBL/GenBank/DDBJ whole genome shotgun (WGS) entry which is preliminary data.</text>
</comment>
<dbReference type="HAMAP" id="MF_00632">
    <property type="entry name" value="UPF0234"/>
    <property type="match status" value="1"/>
</dbReference>
<evidence type="ECO:0000313" key="5">
    <source>
        <dbReference type="Proteomes" id="UP000037175"/>
    </source>
</evidence>
<dbReference type="AlphaFoldDB" id="A0A0L6W2Q0"/>
<dbReference type="CDD" id="cd11740">
    <property type="entry name" value="YajQ_like"/>
    <property type="match status" value="1"/>
</dbReference>
<evidence type="ECO:0000256" key="1">
    <source>
        <dbReference type="ARBA" id="ARBA00022741"/>
    </source>
</evidence>
<protein>
    <recommendedName>
        <fullName evidence="3">Nucleotide-binding protein Tfer_1996</fullName>
    </recommendedName>
</protein>
<name>A0A0L6W2Q0_9FIRM</name>
<dbReference type="InterPro" id="IPR035571">
    <property type="entry name" value="UPF0234-like_C"/>
</dbReference>
<dbReference type="SUPFAM" id="SSF89963">
    <property type="entry name" value="YajQ-like"/>
    <property type="match status" value="2"/>
</dbReference>
<comment type="function">
    <text evidence="3">Nucleotide-binding protein.</text>
</comment>
<dbReference type="Gene3D" id="3.30.70.860">
    <property type="match status" value="1"/>
</dbReference>
<reference evidence="5" key="1">
    <citation type="submission" date="2015-07" db="EMBL/GenBank/DDBJ databases">
        <title>Complete Genome of Thermincola ferriacetica strain Z-0001T.</title>
        <authorList>
            <person name="Lusk B."/>
            <person name="Badalamenti J.P."/>
            <person name="Parameswaran P."/>
            <person name="Bond D.R."/>
            <person name="Torres C.I."/>
        </authorList>
    </citation>
    <scope>NUCLEOTIDE SEQUENCE [LARGE SCALE GENOMIC DNA]</scope>
    <source>
        <strain evidence="5">Z-0001</strain>
    </source>
</reference>
<evidence type="ECO:0000313" key="4">
    <source>
        <dbReference type="EMBL" id="KNZ69359.1"/>
    </source>
</evidence>
<evidence type="ECO:0000256" key="2">
    <source>
        <dbReference type="ARBA" id="ARBA00093450"/>
    </source>
</evidence>
<dbReference type="GO" id="GO:0000166">
    <property type="term" value="F:nucleotide binding"/>
    <property type="evidence" value="ECO:0007669"/>
    <property type="project" value="UniProtKB-UniRule"/>
</dbReference>
<dbReference type="InterPro" id="IPR007551">
    <property type="entry name" value="YajQ/Smlt4090-like"/>
</dbReference>
<sequence>MAKDNSFDIVSVVDKQEIDNAVNQAMREIENRFDFKGSKSEVRHDGNTITLISDDEFKLKNVVDILESKMVKRNVDLKALKYGRIEPAAGDTVRQVVTIQQGIDKETAKEIVKFIKNTKLKVQAQIQEDQVRVSGKSRDDLQAVIKAVREHDFGIPLQFTNYR</sequence>
<dbReference type="InterPro" id="IPR036183">
    <property type="entry name" value="YajQ-like_sf"/>
</dbReference>